<name>A0ABR8ZDV6_9FLAO</name>
<dbReference type="Proteomes" id="UP000637299">
    <property type="component" value="Unassembled WGS sequence"/>
</dbReference>
<organism evidence="2 3">
    <name type="scientific">Chryseobacterium caseinilyticum</name>
    <dbReference type="NCBI Taxonomy" id="2771428"/>
    <lineage>
        <taxon>Bacteria</taxon>
        <taxon>Pseudomonadati</taxon>
        <taxon>Bacteroidota</taxon>
        <taxon>Flavobacteriia</taxon>
        <taxon>Flavobacteriales</taxon>
        <taxon>Weeksellaceae</taxon>
        <taxon>Chryseobacterium group</taxon>
        <taxon>Chryseobacterium</taxon>
    </lineage>
</organism>
<comment type="caution">
    <text evidence="2">The sequence shown here is derived from an EMBL/GenBank/DDBJ whole genome shotgun (WGS) entry which is preliminary data.</text>
</comment>
<dbReference type="Pfam" id="PF14391">
    <property type="entry name" value="DUF4421"/>
    <property type="match status" value="1"/>
</dbReference>
<proteinExistence type="predicted"/>
<evidence type="ECO:0000313" key="3">
    <source>
        <dbReference type="Proteomes" id="UP000637299"/>
    </source>
</evidence>
<keyword evidence="3" id="KW-1185">Reference proteome</keyword>
<evidence type="ECO:0000256" key="1">
    <source>
        <dbReference type="SAM" id="SignalP"/>
    </source>
</evidence>
<sequence length="341" mass="39408">MIKFFILLGLTISFVPANAQSKIDSAKIISYEELVMLRINFDTNIEDFVASYNSDAGNLQTRLTINNKTRTSFSVDYKMISAALSFAPDILPGNNDNNLKGESSYTDFVFRFFPDQFIQSFNYRNIKGFYVDNMADFFPDWQRGTDPYLQFPDLRIQTFGGSTSYVFNKDFSLKSIYYQREWQKESSGSLIPVLEYDLSYFSNRNDGLKSRERQYNLGLNLGYHYNWVIAEKINFAPYIFAGIGGKWSSYRTDFADGTKSDPEKDRYLTSKFGTGIHLGYNSRKFLFGAKLNVTSSYYKEDSSSEVINSNVFGLLYFGYRFPPPKVLKRNYHIIEKKIPVL</sequence>
<feature type="signal peptide" evidence="1">
    <location>
        <begin position="1"/>
        <end position="19"/>
    </location>
</feature>
<gene>
    <name evidence="2" type="ORF">IC610_11495</name>
</gene>
<keyword evidence="1" id="KW-0732">Signal</keyword>
<evidence type="ECO:0000313" key="2">
    <source>
        <dbReference type="EMBL" id="MBD8083038.1"/>
    </source>
</evidence>
<reference evidence="2 3" key="1">
    <citation type="submission" date="2020-09" db="EMBL/GenBank/DDBJ databases">
        <title>Genome seq and assembly of Chryseobacterium sp.</title>
        <authorList>
            <person name="Chhetri G."/>
        </authorList>
    </citation>
    <scope>NUCLEOTIDE SEQUENCE [LARGE SCALE GENOMIC DNA]</scope>
    <source>
        <strain evidence="2 3">GCR10</strain>
    </source>
</reference>
<protein>
    <submittedName>
        <fullName evidence="2">DUF4421 family protein</fullName>
    </submittedName>
</protein>
<feature type="chain" id="PRO_5045131677" evidence="1">
    <location>
        <begin position="20"/>
        <end position="341"/>
    </location>
</feature>
<accession>A0ABR8ZDV6</accession>
<dbReference type="EMBL" id="JACYFS010000003">
    <property type="protein sequence ID" value="MBD8083038.1"/>
    <property type="molecule type" value="Genomic_DNA"/>
</dbReference>
<dbReference type="InterPro" id="IPR025535">
    <property type="entry name" value="DUF4421"/>
</dbReference>
<dbReference type="RefSeq" id="WP_191736987.1">
    <property type="nucleotide sequence ID" value="NZ_JACYFS010000003.1"/>
</dbReference>